<dbReference type="OrthoDB" id="7698997at2759"/>
<reference evidence="1 2" key="1">
    <citation type="submission" date="2015-07" db="EMBL/GenBank/DDBJ databases">
        <title>The genome of Dufourea novaeangliae.</title>
        <authorList>
            <person name="Pan H."/>
            <person name="Kapheim K."/>
        </authorList>
    </citation>
    <scope>NUCLEOTIDE SEQUENCE [LARGE SCALE GENOMIC DNA]</scope>
    <source>
        <strain evidence="1">0120121106</strain>
        <tissue evidence="1">Whole body</tissue>
    </source>
</reference>
<dbReference type="GO" id="GO:0003676">
    <property type="term" value="F:nucleic acid binding"/>
    <property type="evidence" value="ECO:0007669"/>
    <property type="project" value="InterPro"/>
</dbReference>
<keyword evidence="2" id="KW-1185">Reference proteome</keyword>
<organism evidence="1 2">
    <name type="scientific">Dufourea novaeangliae</name>
    <name type="common">Sweat bee</name>
    <dbReference type="NCBI Taxonomy" id="178035"/>
    <lineage>
        <taxon>Eukaryota</taxon>
        <taxon>Metazoa</taxon>
        <taxon>Ecdysozoa</taxon>
        <taxon>Arthropoda</taxon>
        <taxon>Hexapoda</taxon>
        <taxon>Insecta</taxon>
        <taxon>Pterygota</taxon>
        <taxon>Neoptera</taxon>
        <taxon>Endopterygota</taxon>
        <taxon>Hymenoptera</taxon>
        <taxon>Apocrita</taxon>
        <taxon>Aculeata</taxon>
        <taxon>Apoidea</taxon>
        <taxon>Anthophila</taxon>
        <taxon>Halictidae</taxon>
        <taxon>Rophitinae</taxon>
        <taxon>Dufourea</taxon>
    </lineage>
</organism>
<dbReference type="SUPFAM" id="SSF56219">
    <property type="entry name" value="DNase I-like"/>
    <property type="match status" value="1"/>
</dbReference>
<protein>
    <submittedName>
        <fullName evidence="1">RNA-directed DNA polymerase from mobile element jockey</fullName>
    </submittedName>
</protein>
<dbReference type="EMBL" id="KQ434809">
    <property type="protein sequence ID" value="KZC06718.1"/>
    <property type="molecule type" value="Genomic_DNA"/>
</dbReference>
<keyword evidence="1" id="KW-0808">Transferase</keyword>
<feature type="non-terminal residue" evidence="1">
    <location>
        <position position="1"/>
    </location>
</feature>
<dbReference type="AlphaFoldDB" id="A0A154P684"/>
<dbReference type="GO" id="GO:0003964">
    <property type="term" value="F:RNA-directed DNA polymerase activity"/>
    <property type="evidence" value="ECO:0007669"/>
    <property type="project" value="UniProtKB-KW"/>
</dbReference>
<name>A0A154P684_DUFNO</name>
<keyword evidence="1" id="KW-0695">RNA-directed DNA polymerase</keyword>
<evidence type="ECO:0000313" key="2">
    <source>
        <dbReference type="Proteomes" id="UP000076502"/>
    </source>
</evidence>
<keyword evidence="1" id="KW-0548">Nucleotidyltransferase</keyword>
<dbReference type="InterPro" id="IPR036397">
    <property type="entry name" value="RNaseH_sf"/>
</dbReference>
<gene>
    <name evidence="1" type="ORF">WN55_10632</name>
</gene>
<dbReference type="STRING" id="178035.A0A154P684"/>
<proteinExistence type="predicted"/>
<accession>A0A154P684</accession>
<evidence type="ECO:0000313" key="1">
    <source>
        <dbReference type="EMBL" id="KZC06718.1"/>
    </source>
</evidence>
<dbReference type="InterPro" id="IPR036691">
    <property type="entry name" value="Endo/exonu/phosph_ase_sf"/>
</dbReference>
<dbReference type="Gene3D" id="3.30.420.10">
    <property type="entry name" value="Ribonuclease H-like superfamily/Ribonuclease H"/>
    <property type="match status" value="1"/>
</dbReference>
<sequence length="182" mass="21144">IIISEAAHFEEKNYLKIRGYDVYTTQHPNGRAHSGTVIIIKPSIKLFTSNLNHDDLQSKNIVIHSWHSPITISALYCPLKHNINKGDFDSFFASLGNKFLASWSTGESTYWPTDYIPDVSSNGYHLFRSLQHSLTGRRFSKVDDVTTHFSMYFISKSPEFYGRGMKKYHKMAKHYRFERCLR</sequence>
<dbReference type="Proteomes" id="UP000076502">
    <property type="component" value="Unassembled WGS sequence"/>
</dbReference>